<dbReference type="PANTHER" id="PTHR46558">
    <property type="entry name" value="TRACRIPTIONAL REGULATORY PROTEIN-RELATED-RELATED"/>
    <property type="match status" value="1"/>
</dbReference>
<evidence type="ECO:0000313" key="5">
    <source>
        <dbReference type="Proteomes" id="UP000291269"/>
    </source>
</evidence>
<keyword evidence="1" id="KW-0238">DNA-binding</keyword>
<reference evidence="4 5" key="1">
    <citation type="journal article" date="2019" name="Gut">
        <title>Antibiotics-induced monodominance of a novel gut bacterial order.</title>
        <authorList>
            <person name="Hildebrand F."/>
            <person name="Moitinho-Silva L."/>
            <person name="Blasche S."/>
            <person name="Jahn M.T."/>
            <person name="Gossmann T.I."/>
            <person name="Heuerta-Cepas J."/>
            <person name="Hercog R."/>
            <person name="Luetge M."/>
            <person name="Bahram M."/>
            <person name="Pryszlak A."/>
            <person name="Alves R.J."/>
            <person name="Waszak S.M."/>
            <person name="Zhu A."/>
            <person name="Ye L."/>
            <person name="Costea P.I."/>
            <person name="Aalvink S."/>
            <person name="Belzer C."/>
            <person name="Forslund S.K."/>
            <person name="Sunagawa S."/>
            <person name="Hentschel U."/>
            <person name="Merten C."/>
            <person name="Patil K.R."/>
            <person name="Benes V."/>
            <person name="Bork P."/>
        </authorList>
    </citation>
    <scope>NUCLEOTIDE SEQUENCE [LARGE SCALE GENOMIC DNA]</scope>
    <source>
        <strain evidence="4 5">HDS1380</strain>
    </source>
</reference>
<dbReference type="AlphaFoldDB" id="A0A4Q2KB13"/>
<dbReference type="EMBL" id="SDOZ01000002">
    <property type="protein sequence ID" value="RXZ61755.1"/>
    <property type="molecule type" value="Genomic_DNA"/>
</dbReference>
<evidence type="ECO:0000259" key="3">
    <source>
        <dbReference type="PROSITE" id="PS50943"/>
    </source>
</evidence>
<dbReference type="Gene3D" id="1.10.260.40">
    <property type="entry name" value="lambda repressor-like DNA-binding domains"/>
    <property type="match status" value="1"/>
</dbReference>
<evidence type="ECO:0000313" key="4">
    <source>
        <dbReference type="EMBL" id="RXZ61755.1"/>
    </source>
</evidence>
<dbReference type="SUPFAM" id="SSF47413">
    <property type="entry name" value="lambda repressor-like DNA-binding domains"/>
    <property type="match status" value="1"/>
</dbReference>
<dbReference type="RefSeq" id="WP_129224732.1">
    <property type="nucleotide sequence ID" value="NZ_SDOZ01000002.1"/>
</dbReference>
<dbReference type="PROSITE" id="PS50943">
    <property type="entry name" value="HTH_CROC1"/>
    <property type="match status" value="1"/>
</dbReference>
<sequence>MTLGQRLYRLRKDKNLSQEELADRLGVSRQSVSKWETDASYPEPEKLVAIAAFYHVSVDFLLRGEDAEPDREPRHGYPFCRRRFHYEYKSKRTFLGLPLVHVNVGPGLCRAKGVIAVGNVATGLISVGFVAAGLLSFGVLAVGILALACLSFGIFALGAIAAGGVAVGAVAVGLFAVGGVAVGLFSIGGCAIAQYIAYGGYAQGMFAIGDVTAGQYFWHVDEWPDFIALRGEIYETIVRVMPDIPRFILHIFSLT</sequence>
<feature type="transmembrane region" description="Helical" evidence="2">
    <location>
        <begin position="120"/>
        <end position="148"/>
    </location>
</feature>
<comment type="caution">
    <text evidence="4">The sequence shown here is derived from an EMBL/GenBank/DDBJ whole genome shotgun (WGS) entry which is preliminary data.</text>
</comment>
<organism evidence="4 5">
    <name type="scientific">Candidatus Borkfalkia ceftriaxoniphila</name>
    <dbReference type="NCBI Taxonomy" id="2508949"/>
    <lineage>
        <taxon>Bacteria</taxon>
        <taxon>Bacillati</taxon>
        <taxon>Bacillota</taxon>
        <taxon>Clostridia</taxon>
        <taxon>Christensenellales</taxon>
        <taxon>Christensenellaceae</taxon>
        <taxon>Candidatus Borkfalkia</taxon>
    </lineage>
</organism>
<dbReference type="InterPro" id="IPR001387">
    <property type="entry name" value="Cro/C1-type_HTH"/>
</dbReference>
<keyword evidence="2" id="KW-0812">Transmembrane</keyword>
<feature type="transmembrane region" description="Helical" evidence="2">
    <location>
        <begin position="154"/>
        <end position="187"/>
    </location>
</feature>
<keyword evidence="2" id="KW-1133">Transmembrane helix</keyword>
<protein>
    <submittedName>
        <fullName evidence="4">XRE family transcriptional regulator</fullName>
    </submittedName>
</protein>
<dbReference type="CDD" id="cd00093">
    <property type="entry name" value="HTH_XRE"/>
    <property type="match status" value="1"/>
</dbReference>
<evidence type="ECO:0000256" key="2">
    <source>
        <dbReference type="SAM" id="Phobius"/>
    </source>
</evidence>
<dbReference type="SMART" id="SM00530">
    <property type="entry name" value="HTH_XRE"/>
    <property type="match status" value="1"/>
</dbReference>
<keyword evidence="2" id="KW-0472">Membrane</keyword>
<evidence type="ECO:0000256" key="1">
    <source>
        <dbReference type="ARBA" id="ARBA00023125"/>
    </source>
</evidence>
<dbReference type="Pfam" id="PF01381">
    <property type="entry name" value="HTH_3"/>
    <property type="match status" value="1"/>
</dbReference>
<keyword evidence="5" id="KW-1185">Reference proteome</keyword>
<proteinExistence type="predicted"/>
<dbReference type="InterPro" id="IPR010982">
    <property type="entry name" value="Lambda_DNA-bd_dom_sf"/>
</dbReference>
<accession>A0A4Q2KB13</accession>
<name>A0A4Q2KB13_9FIRM</name>
<dbReference type="OrthoDB" id="9801008at2"/>
<gene>
    <name evidence="4" type="ORF">ESZ91_05030</name>
</gene>
<dbReference type="Proteomes" id="UP000291269">
    <property type="component" value="Unassembled WGS sequence"/>
</dbReference>
<dbReference type="GO" id="GO:0003677">
    <property type="term" value="F:DNA binding"/>
    <property type="evidence" value="ECO:0007669"/>
    <property type="project" value="UniProtKB-KW"/>
</dbReference>
<feature type="domain" description="HTH cro/C1-type" evidence="3">
    <location>
        <begin position="7"/>
        <end position="61"/>
    </location>
</feature>
<dbReference type="PANTHER" id="PTHR46558:SF13">
    <property type="entry name" value="HTH-TYPE TRANSCRIPTIONAL REGULATOR IMMR"/>
    <property type="match status" value="1"/>
</dbReference>